<feature type="domain" description="G-protein coupled receptors family 2 profile 2" evidence="6">
    <location>
        <begin position="1"/>
        <end position="131"/>
    </location>
</feature>
<dbReference type="PRINTS" id="PR00249">
    <property type="entry name" value="GPCRSECRETIN"/>
</dbReference>
<sequence length="175" mass="20062">MSYVIFLAGITQTENKVVCSAIAIALHYIFLTDFALMLAEGILIVRMVINFMFIIITVYKMMTSRGLAAKTLQVKFKIGLKSICVILPLFGLTWVLGAFSINDDLVMFQYLFATFNSLQGFFICLFHCILNEQVRLGYRHYQRRRHAYRMDSKLPTESTNTVSKYISTESAFFST</sequence>
<dbReference type="AlphaFoldDB" id="A0A3L5TQS9"/>
<dbReference type="PANTHER" id="PTHR12011">
    <property type="entry name" value="ADHESION G-PROTEIN COUPLED RECEPTOR"/>
    <property type="match status" value="1"/>
</dbReference>
<protein>
    <recommendedName>
        <fullName evidence="6">G-protein coupled receptors family 2 profile 2 domain-containing protein</fullName>
    </recommendedName>
</protein>
<comment type="subcellular location">
    <subcellularLocation>
        <location evidence="1">Membrane</location>
        <topology evidence="1">Multi-pass membrane protein</topology>
    </subcellularLocation>
</comment>
<dbReference type="InterPro" id="IPR017981">
    <property type="entry name" value="GPCR_2-like_7TM"/>
</dbReference>
<organism evidence="7 8">
    <name type="scientific">Mytilus galloprovincialis</name>
    <name type="common">Mediterranean mussel</name>
    <dbReference type="NCBI Taxonomy" id="29158"/>
    <lineage>
        <taxon>Eukaryota</taxon>
        <taxon>Metazoa</taxon>
        <taxon>Spiralia</taxon>
        <taxon>Lophotrochozoa</taxon>
        <taxon>Mollusca</taxon>
        <taxon>Bivalvia</taxon>
        <taxon>Autobranchia</taxon>
        <taxon>Pteriomorphia</taxon>
        <taxon>Mytilida</taxon>
        <taxon>Mytiloidea</taxon>
        <taxon>Mytilidae</taxon>
        <taxon>Mytilinae</taxon>
        <taxon>Mytilus</taxon>
    </lineage>
</organism>
<evidence type="ECO:0000256" key="1">
    <source>
        <dbReference type="ARBA" id="ARBA00004141"/>
    </source>
</evidence>
<dbReference type="PANTHER" id="PTHR12011:SF347">
    <property type="entry name" value="FI21270P1-RELATED"/>
    <property type="match status" value="1"/>
</dbReference>
<dbReference type="Pfam" id="PF00002">
    <property type="entry name" value="7tm_2"/>
    <property type="match status" value="1"/>
</dbReference>
<evidence type="ECO:0000256" key="2">
    <source>
        <dbReference type="ARBA" id="ARBA00022692"/>
    </source>
</evidence>
<dbReference type="SMR" id="A0A3L5TQS9"/>
<dbReference type="InterPro" id="IPR000832">
    <property type="entry name" value="GPCR_2_secretin-like"/>
</dbReference>
<dbReference type="Gene3D" id="1.20.1070.10">
    <property type="entry name" value="Rhodopsin 7-helix transmembrane proteins"/>
    <property type="match status" value="2"/>
</dbReference>
<evidence type="ECO:0000256" key="5">
    <source>
        <dbReference type="SAM" id="Phobius"/>
    </source>
</evidence>
<keyword evidence="8" id="KW-1185">Reference proteome</keyword>
<evidence type="ECO:0000256" key="4">
    <source>
        <dbReference type="ARBA" id="ARBA00023136"/>
    </source>
</evidence>
<keyword evidence="4 5" id="KW-0472">Membrane</keyword>
<dbReference type="InterPro" id="IPR017983">
    <property type="entry name" value="GPCR_2_secretin-like_CS"/>
</dbReference>
<feature type="transmembrane region" description="Helical" evidence="5">
    <location>
        <begin position="107"/>
        <end position="130"/>
    </location>
</feature>
<evidence type="ECO:0000313" key="8">
    <source>
        <dbReference type="Proteomes" id="UP000266721"/>
    </source>
</evidence>
<gene>
    <name evidence="7" type="ORF">AM593_04691</name>
</gene>
<feature type="non-terminal residue" evidence="7">
    <location>
        <position position="1"/>
    </location>
</feature>
<dbReference type="PROSITE" id="PS00650">
    <property type="entry name" value="G_PROTEIN_RECEP_F2_2"/>
    <property type="match status" value="1"/>
</dbReference>
<evidence type="ECO:0000313" key="7">
    <source>
        <dbReference type="EMBL" id="OPL21525.1"/>
    </source>
</evidence>
<dbReference type="GO" id="GO:0004930">
    <property type="term" value="F:G protein-coupled receptor activity"/>
    <property type="evidence" value="ECO:0007669"/>
    <property type="project" value="InterPro"/>
</dbReference>
<proteinExistence type="predicted"/>
<keyword evidence="3 5" id="KW-1133">Transmembrane helix</keyword>
<dbReference type="GO" id="GO:0007166">
    <property type="term" value="P:cell surface receptor signaling pathway"/>
    <property type="evidence" value="ECO:0007669"/>
    <property type="project" value="InterPro"/>
</dbReference>
<evidence type="ECO:0000256" key="3">
    <source>
        <dbReference type="ARBA" id="ARBA00022989"/>
    </source>
</evidence>
<dbReference type="GO" id="GO:0005886">
    <property type="term" value="C:plasma membrane"/>
    <property type="evidence" value="ECO:0007669"/>
    <property type="project" value="TreeGrafter"/>
</dbReference>
<name>A0A3L5TQS9_MYTGA</name>
<accession>A0A3L5TQS9</accession>
<feature type="transmembrane region" description="Helical" evidence="5">
    <location>
        <begin position="80"/>
        <end position="101"/>
    </location>
</feature>
<keyword evidence="2 5" id="KW-0812">Transmembrane</keyword>
<dbReference type="PROSITE" id="PS50261">
    <property type="entry name" value="G_PROTEIN_RECEP_F2_4"/>
    <property type="match status" value="1"/>
</dbReference>
<evidence type="ECO:0000259" key="6">
    <source>
        <dbReference type="PROSITE" id="PS50261"/>
    </source>
</evidence>
<dbReference type="Proteomes" id="UP000266721">
    <property type="component" value="Unassembled WGS sequence"/>
</dbReference>
<dbReference type="EMBL" id="KV590836">
    <property type="protein sequence ID" value="OPL21525.1"/>
    <property type="molecule type" value="Genomic_DNA"/>
</dbReference>
<feature type="transmembrane region" description="Helical" evidence="5">
    <location>
        <begin position="34"/>
        <end position="59"/>
    </location>
</feature>
<comment type="caution">
    <text evidence="7">The sequence shown here is derived from an EMBL/GenBank/DDBJ whole genome shotgun (WGS) entry which is preliminary data.</text>
</comment>
<reference evidence="7 8" key="1">
    <citation type="journal article" date="2016" name="PLoS ONE">
        <title>A First Insight into the Genome of the Filter-Feeder Mussel Mytilus galloprovincialis.</title>
        <authorList>
            <person name="Murgarella M."/>
            <person name="Puiu D."/>
            <person name="Novoa B."/>
            <person name="Figueras A."/>
            <person name="Posada D."/>
            <person name="Canchaya C."/>
        </authorList>
    </citation>
    <scope>NUCLEOTIDE SEQUENCE [LARGE SCALE GENOMIC DNA]</scope>
    <source>
        <tissue evidence="7">Muscle</tissue>
    </source>
</reference>